<evidence type="ECO:0000313" key="2">
    <source>
        <dbReference type="EMBL" id="CAB9510732.1"/>
    </source>
</evidence>
<sequence>MDCCGGGSLFMEPRSTYSPTLSDETLRKLPDGRTLAYRICGETAANCKQVVFAFHGALGTGDFDHWSYIFQKLGWLVISPTLPGWGLSSANPCYTLNHYAKYDIKHLTDHIFDTVLGSNTKLERSFLCIGISYGCIHAIACAVHLSEQVSGLCLLGPHGPFDDPSFDPLQGMAFQSKLGLGTVGFYMPSMTSITGKMVQTSVSTPSKAREFVKTNLLDAMNDAEKQHFAAASKDLQNKVASGEGIRDSLSVSIQGYVDIPVVLRSWSVKDLQKIECPSHIFVANDDVQTPVHGARYIHEKLQEYGKRSKLTEFDKGGHMTLVFCFDECLEAFVKESSESS</sequence>
<dbReference type="Gene3D" id="3.40.50.1820">
    <property type="entry name" value="alpha/beta hydrolase"/>
    <property type="match status" value="1"/>
</dbReference>
<dbReference type="OrthoDB" id="294702at2759"/>
<dbReference type="Pfam" id="PF12697">
    <property type="entry name" value="Abhydrolase_6"/>
    <property type="match status" value="1"/>
</dbReference>
<evidence type="ECO:0000313" key="3">
    <source>
        <dbReference type="Proteomes" id="UP001153069"/>
    </source>
</evidence>
<dbReference type="InterPro" id="IPR000073">
    <property type="entry name" value="AB_hydrolase_1"/>
</dbReference>
<dbReference type="SUPFAM" id="SSF53474">
    <property type="entry name" value="alpha/beta-Hydrolases"/>
    <property type="match status" value="1"/>
</dbReference>
<dbReference type="AlphaFoldDB" id="A0A9N8HFD4"/>
<dbReference type="InterPro" id="IPR029058">
    <property type="entry name" value="AB_hydrolase_fold"/>
</dbReference>
<dbReference type="PANTHER" id="PTHR45763:SF51">
    <property type="entry name" value="ALPHA_BETA-HYDROLASES SUPERFAMILY PROTEIN"/>
    <property type="match status" value="1"/>
</dbReference>
<proteinExistence type="predicted"/>
<accession>A0A9N8HFD4</accession>
<name>A0A9N8HFD4_9STRA</name>
<protein>
    <recommendedName>
        <fullName evidence="1">AB hydrolase-1 domain-containing protein</fullName>
    </recommendedName>
</protein>
<gene>
    <name evidence="2" type="ORF">SEMRO_450_G145470.1</name>
</gene>
<feature type="domain" description="AB hydrolase-1" evidence="1">
    <location>
        <begin position="50"/>
        <end position="322"/>
    </location>
</feature>
<reference evidence="2" key="1">
    <citation type="submission" date="2020-06" db="EMBL/GenBank/DDBJ databases">
        <authorList>
            <consortium name="Plant Systems Biology data submission"/>
        </authorList>
    </citation>
    <scope>NUCLEOTIDE SEQUENCE</scope>
    <source>
        <strain evidence="2">D6</strain>
    </source>
</reference>
<keyword evidence="3" id="KW-1185">Reference proteome</keyword>
<organism evidence="2 3">
    <name type="scientific">Seminavis robusta</name>
    <dbReference type="NCBI Taxonomy" id="568900"/>
    <lineage>
        <taxon>Eukaryota</taxon>
        <taxon>Sar</taxon>
        <taxon>Stramenopiles</taxon>
        <taxon>Ochrophyta</taxon>
        <taxon>Bacillariophyta</taxon>
        <taxon>Bacillariophyceae</taxon>
        <taxon>Bacillariophycidae</taxon>
        <taxon>Naviculales</taxon>
        <taxon>Naviculaceae</taxon>
        <taxon>Seminavis</taxon>
    </lineage>
</organism>
<evidence type="ECO:0000259" key="1">
    <source>
        <dbReference type="Pfam" id="PF12697"/>
    </source>
</evidence>
<dbReference type="PANTHER" id="PTHR45763">
    <property type="entry name" value="HYDROLASE, ALPHA/BETA FOLD FAMILY PROTEIN, EXPRESSED-RELATED"/>
    <property type="match status" value="1"/>
</dbReference>
<comment type="caution">
    <text evidence="2">The sequence shown here is derived from an EMBL/GenBank/DDBJ whole genome shotgun (WGS) entry which is preliminary data.</text>
</comment>
<dbReference type="EMBL" id="CAICTM010000449">
    <property type="protein sequence ID" value="CAB9510732.1"/>
    <property type="molecule type" value="Genomic_DNA"/>
</dbReference>
<dbReference type="Proteomes" id="UP001153069">
    <property type="component" value="Unassembled WGS sequence"/>
</dbReference>